<dbReference type="Proteomes" id="UP000178615">
    <property type="component" value="Unassembled WGS sequence"/>
</dbReference>
<evidence type="ECO:0000313" key="4">
    <source>
        <dbReference type="Proteomes" id="UP000178615"/>
    </source>
</evidence>
<proteinExistence type="predicted"/>
<reference evidence="3 4" key="1">
    <citation type="journal article" date="2016" name="Nat. Commun.">
        <title>Thousands of microbial genomes shed light on interconnected biogeochemical processes in an aquifer system.</title>
        <authorList>
            <person name="Anantharaman K."/>
            <person name="Brown C.T."/>
            <person name="Hug L.A."/>
            <person name="Sharon I."/>
            <person name="Castelle C.J."/>
            <person name="Probst A.J."/>
            <person name="Thomas B.C."/>
            <person name="Singh A."/>
            <person name="Wilkins M.J."/>
            <person name="Karaoz U."/>
            <person name="Brodie E.L."/>
            <person name="Williams K.H."/>
            <person name="Hubbard S.S."/>
            <person name="Banfield J.F."/>
        </authorList>
    </citation>
    <scope>NUCLEOTIDE SEQUENCE [LARGE SCALE GENOMIC DNA]</scope>
</reference>
<keyword evidence="1" id="KW-0328">Glycosyltransferase</keyword>
<dbReference type="GO" id="GO:0016020">
    <property type="term" value="C:membrane"/>
    <property type="evidence" value="ECO:0007669"/>
    <property type="project" value="InterPro"/>
</dbReference>
<name>A0A1F4UMD3_UNCKA</name>
<accession>A0A1F4UMD3</accession>
<gene>
    <name evidence="3" type="ORF">A2V49_04560</name>
</gene>
<keyword evidence="2" id="KW-0808">Transferase</keyword>
<dbReference type="InterPro" id="IPR002516">
    <property type="entry name" value="Glyco_trans_11"/>
</dbReference>
<protein>
    <recommendedName>
        <fullName evidence="5">Glycosyl transferase family 11</fullName>
    </recommendedName>
</protein>
<dbReference type="GO" id="GO:0008107">
    <property type="term" value="F:galactoside 2-alpha-L-fucosyltransferase activity"/>
    <property type="evidence" value="ECO:0007669"/>
    <property type="project" value="InterPro"/>
</dbReference>
<dbReference type="PANTHER" id="PTHR11927">
    <property type="entry name" value="GALACTOSIDE 2-L-FUCOSYLTRANSFERASE"/>
    <property type="match status" value="1"/>
</dbReference>
<comment type="caution">
    <text evidence="3">The sequence shown here is derived from an EMBL/GenBank/DDBJ whole genome shotgun (WGS) entry which is preliminary data.</text>
</comment>
<evidence type="ECO:0000313" key="3">
    <source>
        <dbReference type="EMBL" id="OGC46089.1"/>
    </source>
</evidence>
<evidence type="ECO:0000256" key="2">
    <source>
        <dbReference type="ARBA" id="ARBA00022679"/>
    </source>
</evidence>
<dbReference type="PANTHER" id="PTHR11927:SF9">
    <property type="entry name" value="L-FUCOSYLTRANSFERASE"/>
    <property type="match status" value="1"/>
</dbReference>
<dbReference type="EMBL" id="MEUV01000016">
    <property type="protein sequence ID" value="OGC46089.1"/>
    <property type="molecule type" value="Genomic_DNA"/>
</dbReference>
<evidence type="ECO:0000256" key="1">
    <source>
        <dbReference type="ARBA" id="ARBA00022676"/>
    </source>
</evidence>
<dbReference type="AlphaFoldDB" id="A0A1F4UMD3"/>
<dbReference type="CDD" id="cd11301">
    <property type="entry name" value="Fut1_Fut2_like"/>
    <property type="match status" value="1"/>
</dbReference>
<organism evidence="3 4">
    <name type="scientific">candidate division WWE3 bacterium RBG_19FT_COMBO_34_6</name>
    <dbReference type="NCBI Taxonomy" id="1802612"/>
    <lineage>
        <taxon>Bacteria</taxon>
        <taxon>Katanobacteria</taxon>
    </lineage>
</organism>
<dbReference type="GO" id="GO:0005975">
    <property type="term" value="P:carbohydrate metabolic process"/>
    <property type="evidence" value="ECO:0007669"/>
    <property type="project" value="InterPro"/>
</dbReference>
<sequence length="264" mass="31389">MGGLGNQLFQYAFGRAISLKNSIPVYFDITDYSRSTTNIKRDFELAKFPNIKAKYINSAFLRSAIRLKLIKKITDSEYDISKKKYYSVKLTYFSGYWQNLHYFQDFEATIRKELDIPVLINNQYFQQISQKNSVSMHIRLSDYLLPDNASIYKQLTSKYYIDSFDLIRSKIENPSFFIFSDDIEQAKQILKDVKEDITYIDNNHNTFEDFRLMKACKHNIIANSTFSWWTAWLNQNNEKVVIVPKQWYTYNDVTNIYPEDWVLI</sequence>
<evidence type="ECO:0008006" key="5">
    <source>
        <dbReference type="Google" id="ProtNLM"/>
    </source>
</evidence>
<dbReference type="Pfam" id="PF01531">
    <property type="entry name" value="Glyco_transf_11"/>
    <property type="match status" value="1"/>
</dbReference>